<dbReference type="InterPro" id="IPR052379">
    <property type="entry name" value="Type_VII_TA_RNase"/>
</dbReference>
<evidence type="ECO:0000256" key="1">
    <source>
        <dbReference type="ARBA" id="ARBA00022649"/>
    </source>
</evidence>
<dbReference type="Gene3D" id="1.20.120.580">
    <property type="entry name" value="bsu32300-like"/>
    <property type="match status" value="1"/>
</dbReference>
<evidence type="ECO:0000313" key="7">
    <source>
        <dbReference type="Proteomes" id="UP000184127"/>
    </source>
</evidence>
<dbReference type="AlphaFoldDB" id="A0A1M5AQJ0"/>
<organism evidence="6 7">
    <name type="scientific">Thermoanaerobacter uzonensis DSM 18761</name>
    <dbReference type="NCBI Taxonomy" id="1123369"/>
    <lineage>
        <taxon>Bacteria</taxon>
        <taxon>Bacillati</taxon>
        <taxon>Bacillota</taxon>
        <taxon>Clostridia</taxon>
        <taxon>Thermoanaerobacterales</taxon>
        <taxon>Thermoanaerobacteraceae</taxon>
        <taxon>Thermoanaerobacter</taxon>
    </lineage>
</organism>
<keyword evidence="5" id="KW-0175">Coiled coil</keyword>
<evidence type="ECO:0000256" key="4">
    <source>
        <dbReference type="ARBA" id="ARBA00024207"/>
    </source>
</evidence>
<protein>
    <submittedName>
        <fullName evidence="6">Uncharacterized protein</fullName>
    </submittedName>
</protein>
<evidence type="ECO:0000313" key="6">
    <source>
        <dbReference type="EMBL" id="SHF32510.1"/>
    </source>
</evidence>
<dbReference type="PANTHER" id="PTHR33397">
    <property type="entry name" value="UPF0331 PROTEIN YUTE"/>
    <property type="match status" value="1"/>
</dbReference>
<dbReference type="GO" id="GO:0004540">
    <property type="term" value="F:RNA nuclease activity"/>
    <property type="evidence" value="ECO:0007669"/>
    <property type="project" value="InterPro"/>
</dbReference>
<feature type="coiled-coil region" evidence="5">
    <location>
        <begin position="6"/>
        <end position="33"/>
    </location>
</feature>
<keyword evidence="7" id="KW-1185">Reference proteome</keyword>
<evidence type="ECO:0000256" key="2">
    <source>
        <dbReference type="ARBA" id="ARBA00022722"/>
    </source>
</evidence>
<dbReference type="GO" id="GO:0110001">
    <property type="term" value="C:toxin-antitoxin complex"/>
    <property type="evidence" value="ECO:0007669"/>
    <property type="project" value="InterPro"/>
</dbReference>
<sequence>MTKSILEIINNKIKELQKNLILLKSVAQDVNEENIKADMIKYWGIERGIQISIECVIDIANIIISALGTENQIHTKRVF</sequence>
<dbReference type="InterPro" id="IPR037038">
    <property type="entry name" value="HepT-like_sf"/>
</dbReference>
<reference evidence="7" key="1">
    <citation type="submission" date="2016-11" db="EMBL/GenBank/DDBJ databases">
        <authorList>
            <person name="Varghese N."/>
            <person name="Submissions S."/>
        </authorList>
    </citation>
    <scope>NUCLEOTIDE SEQUENCE [LARGE SCALE GENOMIC DNA]</scope>
    <source>
        <strain evidence="7">DSM 18761</strain>
    </source>
</reference>
<dbReference type="Pfam" id="PF01934">
    <property type="entry name" value="HepT-like"/>
    <property type="match status" value="1"/>
</dbReference>
<comment type="similarity">
    <text evidence="4">Belongs to the HepT RNase toxin family.</text>
</comment>
<dbReference type="RefSeq" id="WP_268807569.1">
    <property type="nucleotide sequence ID" value="NZ_FQUR01000025.1"/>
</dbReference>
<keyword evidence="3" id="KW-0378">Hydrolase</keyword>
<keyword evidence="1" id="KW-1277">Toxin-antitoxin system</keyword>
<accession>A0A1M5AQJ0</accession>
<dbReference type="InterPro" id="IPR008201">
    <property type="entry name" value="HepT-like"/>
</dbReference>
<dbReference type="EMBL" id="FQUR01000025">
    <property type="protein sequence ID" value="SHF32510.1"/>
    <property type="molecule type" value="Genomic_DNA"/>
</dbReference>
<dbReference type="Proteomes" id="UP000184127">
    <property type="component" value="Unassembled WGS sequence"/>
</dbReference>
<evidence type="ECO:0000256" key="3">
    <source>
        <dbReference type="ARBA" id="ARBA00022801"/>
    </source>
</evidence>
<dbReference type="PANTHER" id="PTHR33397:SF5">
    <property type="entry name" value="RNASE YUTE-RELATED"/>
    <property type="match status" value="1"/>
</dbReference>
<keyword evidence="2" id="KW-0540">Nuclease</keyword>
<dbReference type="GO" id="GO:0016787">
    <property type="term" value="F:hydrolase activity"/>
    <property type="evidence" value="ECO:0007669"/>
    <property type="project" value="UniProtKB-KW"/>
</dbReference>
<gene>
    <name evidence="6" type="ORF">SAMN02745195_02372</name>
</gene>
<name>A0A1M5AQJ0_9THEO</name>
<evidence type="ECO:0000256" key="5">
    <source>
        <dbReference type="SAM" id="Coils"/>
    </source>
</evidence>
<proteinExistence type="inferred from homology"/>